<feature type="coiled-coil region" evidence="1">
    <location>
        <begin position="37"/>
        <end position="68"/>
    </location>
</feature>
<keyword evidence="1" id="KW-0175">Coiled coil</keyword>
<dbReference type="EMBL" id="CAJOBA010042387">
    <property type="protein sequence ID" value="CAF4132131.1"/>
    <property type="molecule type" value="Genomic_DNA"/>
</dbReference>
<evidence type="ECO:0000313" key="3">
    <source>
        <dbReference type="EMBL" id="CAF4132131.1"/>
    </source>
</evidence>
<dbReference type="Proteomes" id="UP000682733">
    <property type="component" value="Unassembled WGS sequence"/>
</dbReference>
<evidence type="ECO:0000313" key="2">
    <source>
        <dbReference type="EMBL" id="CAF1321938.1"/>
    </source>
</evidence>
<dbReference type="AlphaFoldDB" id="A0A8S2QYK4"/>
<organism evidence="3 4">
    <name type="scientific">Didymodactylos carnosus</name>
    <dbReference type="NCBI Taxonomy" id="1234261"/>
    <lineage>
        <taxon>Eukaryota</taxon>
        <taxon>Metazoa</taxon>
        <taxon>Spiralia</taxon>
        <taxon>Gnathifera</taxon>
        <taxon>Rotifera</taxon>
        <taxon>Eurotatoria</taxon>
        <taxon>Bdelloidea</taxon>
        <taxon>Philodinida</taxon>
        <taxon>Philodinidae</taxon>
        <taxon>Didymodactylos</taxon>
    </lineage>
</organism>
<evidence type="ECO:0000256" key="1">
    <source>
        <dbReference type="SAM" id="Coils"/>
    </source>
</evidence>
<dbReference type="EMBL" id="CAJNOK010020787">
    <property type="protein sequence ID" value="CAF1321938.1"/>
    <property type="molecule type" value="Genomic_DNA"/>
</dbReference>
<reference evidence="3" key="1">
    <citation type="submission" date="2021-02" db="EMBL/GenBank/DDBJ databases">
        <authorList>
            <person name="Nowell W R."/>
        </authorList>
    </citation>
    <scope>NUCLEOTIDE SEQUENCE</scope>
</reference>
<sequence>MQTIDTHLREVDQLYEQKLDEAEVMFRQVITPLLQQMRQIQQEIKKIRRKHLKKVEEIKEDRKRCREDIVA</sequence>
<dbReference type="Proteomes" id="UP000677228">
    <property type="component" value="Unassembled WGS sequence"/>
</dbReference>
<proteinExistence type="predicted"/>
<comment type="caution">
    <text evidence="3">The sequence shown here is derived from an EMBL/GenBank/DDBJ whole genome shotgun (WGS) entry which is preliminary data.</text>
</comment>
<evidence type="ECO:0000313" key="4">
    <source>
        <dbReference type="Proteomes" id="UP000682733"/>
    </source>
</evidence>
<name>A0A8S2QYK4_9BILA</name>
<gene>
    <name evidence="2" type="ORF">OVA965_LOCUS29478</name>
    <name evidence="3" type="ORF">TMI583_LOCUS30250</name>
</gene>
<protein>
    <submittedName>
        <fullName evidence="3">Uncharacterized protein</fullName>
    </submittedName>
</protein>
<feature type="non-terminal residue" evidence="3">
    <location>
        <position position="1"/>
    </location>
</feature>
<accession>A0A8S2QYK4</accession>